<comment type="caution">
    <text evidence="2">The sequence shown here is derived from an EMBL/GenBank/DDBJ whole genome shotgun (WGS) entry which is preliminary data.</text>
</comment>
<dbReference type="Pfam" id="PF04185">
    <property type="entry name" value="Phosphoesterase"/>
    <property type="match status" value="1"/>
</dbReference>
<gene>
    <name evidence="2" type="ORF">DM484_20240</name>
</gene>
<dbReference type="Gene3D" id="3.40.720.10">
    <property type="entry name" value="Alkaline Phosphatase, subunit A"/>
    <property type="match status" value="2"/>
</dbReference>
<evidence type="ECO:0000313" key="3">
    <source>
        <dbReference type="Proteomes" id="UP000249396"/>
    </source>
</evidence>
<dbReference type="GO" id="GO:0009395">
    <property type="term" value="P:phospholipid catabolic process"/>
    <property type="evidence" value="ECO:0007669"/>
    <property type="project" value="TreeGrafter"/>
</dbReference>
<dbReference type="AlphaFoldDB" id="A0A2W4SH74"/>
<proteinExistence type="predicted"/>
<dbReference type="InterPro" id="IPR007312">
    <property type="entry name" value="Phosphoesterase"/>
</dbReference>
<name>A0A2W4SH74_9GAMM</name>
<dbReference type="InterPro" id="IPR017850">
    <property type="entry name" value="Alkaline_phosphatase_core_sf"/>
</dbReference>
<dbReference type="Proteomes" id="UP000249396">
    <property type="component" value="Unassembled WGS sequence"/>
</dbReference>
<dbReference type="PANTHER" id="PTHR31956">
    <property type="entry name" value="NON-SPECIFIC PHOSPHOLIPASE C4-RELATED"/>
    <property type="match status" value="1"/>
</dbReference>
<evidence type="ECO:0000313" key="2">
    <source>
        <dbReference type="EMBL" id="PZN74820.1"/>
    </source>
</evidence>
<dbReference type="SUPFAM" id="SSF53649">
    <property type="entry name" value="Alkaline phosphatase-like"/>
    <property type="match status" value="1"/>
</dbReference>
<dbReference type="PANTHER" id="PTHR31956:SF1">
    <property type="entry name" value="NON-SPECIFIC PHOSPHOLIPASE C1"/>
    <property type="match status" value="1"/>
</dbReference>
<accession>A0A2W4SH74</accession>
<keyword evidence="1" id="KW-0378">Hydrolase</keyword>
<dbReference type="EMBL" id="QJPH01000412">
    <property type="protein sequence ID" value="PZN74820.1"/>
    <property type="molecule type" value="Genomic_DNA"/>
</dbReference>
<reference evidence="2 3" key="1">
    <citation type="journal article" date="2018" name="Aquat. Microb. Ecol.">
        <title>Gammaproteobacterial methanotrophs dominate.</title>
        <authorList>
            <person name="Rissanen A.J."/>
            <person name="Saarenheimo J."/>
            <person name="Tiirola M."/>
            <person name="Peura S."/>
            <person name="Aalto S.L."/>
            <person name="Karvinen A."/>
            <person name="Nykanen H."/>
        </authorList>
    </citation>
    <scope>NUCLEOTIDE SEQUENCE [LARGE SCALE GENOMIC DNA]</scope>
    <source>
        <strain evidence="2">AMbin10</strain>
    </source>
</reference>
<dbReference type="GO" id="GO:0042578">
    <property type="term" value="F:phosphoric ester hydrolase activity"/>
    <property type="evidence" value="ECO:0007669"/>
    <property type="project" value="UniProtKB-ARBA"/>
</dbReference>
<evidence type="ECO:0008006" key="4">
    <source>
        <dbReference type="Google" id="ProtNLM"/>
    </source>
</evidence>
<evidence type="ECO:0000256" key="1">
    <source>
        <dbReference type="ARBA" id="ARBA00022801"/>
    </source>
</evidence>
<sequence length="479" mass="54607">MHRIKHFIVVMFENRSFDSLLGYLPHIRSEDGVKDKDITLNYPGGSVKIHKATGFWDPDPDPGEGWPNANAQLWNQYIPESNQGKAAYAAFPNFMQPPYNLAKNLGIPTMDGAALDYYWNYKWQTGREPSNEEMQSIAAVYTPETAPVINTLAQEYGVFTRWFCEVPTCTNPNREFFLTGTSQGRIDNELIWNLAWSETSRTIFDLFTEKNIPWKVYYDRPTQVIPVCISLLGGLRHIPEIADHAATWEDFIADAKRGDLPAFSWLEPNMMFTPLTDYHPPTDIRAGEEFLATVYETVRQSPAWESTALIICFDEHGGTYDHVPPPDIIPPDNYQSKNPPFGFDRLGLRIPVIVVSPYTQRETVITDTFHNCSVLRSLRDRFDLGPPLTKRDEIAPSIAPMFNLSEPRTDRPKIKVQSYHPDTGGNERLSQIAEYTLRNVARFVGHDPGTVPPTPEGAKSFLHMLFFDENGKFHIPYTR</sequence>
<organism evidence="2 3">
    <name type="scientific">Candidatus Methylumidiphilus alinenensis</name>
    <dbReference type="NCBI Taxonomy" id="2202197"/>
    <lineage>
        <taxon>Bacteria</taxon>
        <taxon>Pseudomonadati</taxon>
        <taxon>Pseudomonadota</taxon>
        <taxon>Gammaproteobacteria</taxon>
        <taxon>Methylococcales</taxon>
        <taxon>Candidatus Methylumidiphilus</taxon>
    </lineage>
</organism>
<protein>
    <recommendedName>
        <fullName evidence="4">Phosphoesterase</fullName>
    </recommendedName>
</protein>